<keyword evidence="1" id="KW-0238">DNA-binding</keyword>
<dbReference type="CDD" id="cd00093">
    <property type="entry name" value="HTH_XRE"/>
    <property type="match status" value="1"/>
</dbReference>
<comment type="caution">
    <text evidence="4">The sequence shown here is derived from an EMBL/GenBank/DDBJ whole genome shotgun (WGS) entry which is preliminary data.</text>
</comment>
<dbReference type="InterPro" id="IPR010982">
    <property type="entry name" value="Lambda_DNA-bd_dom_sf"/>
</dbReference>
<dbReference type="AlphaFoldDB" id="A0A6B1DDV5"/>
<protein>
    <submittedName>
        <fullName evidence="4">HigA family addiction module antidote protein</fullName>
    </submittedName>
</protein>
<dbReference type="InterPro" id="IPR013430">
    <property type="entry name" value="Toxin_antidote_HigA"/>
</dbReference>
<dbReference type="PANTHER" id="PTHR36924:SF1">
    <property type="entry name" value="ANTITOXIN HIGA-1"/>
    <property type="match status" value="1"/>
</dbReference>
<evidence type="ECO:0000256" key="1">
    <source>
        <dbReference type="ARBA" id="ARBA00023125"/>
    </source>
</evidence>
<evidence type="ECO:0000259" key="3">
    <source>
        <dbReference type="PROSITE" id="PS50943"/>
    </source>
</evidence>
<feature type="domain" description="HTH cro/C1-type" evidence="3">
    <location>
        <begin position="25"/>
        <end position="79"/>
    </location>
</feature>
<proteinExistence type="predicted"/>
<dbReference type="SMART" id="SM00530">
    <property type="entry name" value="HTH_XRE"/>
    <property type="match status" value="1"/>
</dbReference>
<sequence>MPTKSLDVAGQAQGPAEPIHPGEHLTEILQELGITQYRLAKTIGVPAIRIHEIVHGRRSITADSALRIGKALGMTPDFWLNLQRMYDLDVARTKTDTSAIEPLVEVSL</sequence>
<dbReference type="EMBL" id="VXMH01000121">
    <property type="protein sequence ID" value="MYC97612.1"/>
    <property type="molecule type" value="Genomic_DNA"/>
</dbReference>
<dbReference type="PROSITE" id="PS50943">
    <property type="entry name" value="HTH_CROC1"/>
    <property type="match status" value="1"/>
</dbReference>
<dbReference type="Gene3D" id="1.10.260.40">
    <property type="entry name" value="lambda repressor-like DNA-binding domains"/>
    <property type="match status" value="1"/>
</dbReference>
<feature type="region of interest" description="Disordered" evidence="2">
    <location>
        <begin position="1"/>
        <end position="22"/>
    </location>
</feature>
<organism evidence="4">
    <name type="scientific">Caldilineaceae bacterium SB0661_bin_32</name>
    <dbReference type="NCBI Taxonomy" id="2605255"/>
    <lineage>
        <taxon>Bacteria</taxon>
        <taxon>Bacillati</taxon>
        <taxon>Chloroflexota</taxon>
        <taxon>Caldilineae</taxon>
        <taxon>Caldilineales</taxon>
        <taxon>Caldilineaceae</taxon>
    </lineage>
</organism>
<dbReference type="SUPFAM" id="SSF47413">
    <property type="entry name" value="lambda repressor-like DNA-binding domains"/>
    <property type="match status" value="1"/>
</dbReference>
<name>A0A6B1DDV5_9CHLR</name>
<accession>A0A6B1DDV5</accession>
<evidence type="ECO:0000313" key="4">
    <source>
        <dbReference type="EMBL" id="MYC97612.1"/>
    </source>
</evidence>
<dbReference type="NCBIfam" id="TIGR02607">
    <property type="entry name" value="antidote_HigA"/>
    <property type="match status" value="1"/>
</dbReference>
<dbReference type="Pfam" id="PF01381">
    <property type="entry name" value="HTH_3"/>
    <property type="match status" value="1"/>
</dbReference>
<dbReference type="GO" id="GO:0003677">
    <property type="term" value="F:DNA binding"/>
    <property type="evidence" value="ECO:0007669"/>
    <property type="project" value="UniProtKB-KW"/>
</dbReference>
<reference evidence="4" key="1">
    <citation type="submission" date="2019-09" db="EMBL/GenBank/DDBJ databases">
        <title>Characterisation of the sponge microbiome using genome-centric metagenomics.</title>
        <authorList>
            <person name="Engelberts J.P."/>
            <person name="Robbins S.J."/>
            <person name="De Goeij J.M."/>
            <person name="Aranda M."/>
            <person name="Bell S.C."/>
            <person name="Webster N.S."/>
        </authorList>
    </citation>
    <scope>NUCLEOTIDE SEQUENCE</scope>
    <source>
        <strain evidence="4">SB0661_bin_32</strain>
    </source>
</reference>
<dbReference type="PANTHER" id="PTHR36924">
    <property type="entry name" value="ANTITOXIN HIGA-1"/>
    <property type="match status" value="1"/>
</dbReference>
<evidence type="ECO:0000256" key="2">
    <source>
        <dbReference type="SAM" id="MobiDB-lite"/>
    </source>
</evidence>
<gene>
    <name evidence="4" type="ORF">F4X14_21885</name>
</gene>
<dbReference type="InterPro" id="IPR001387">
    <property type="entry name" value="Cro/C1-type_HTH"/>
</dbReference>